<reference evidence="1 2" key="1">
    <citation type="journal article" date="2009" name="Nat. Genet.">
        <title>The genome of the cucumber, Cucumis sativus L.</title>
        <authorList>
            <person name="Huang S."/>
            <person name="Li R."/>
            <person name="Zhang Z."/>
            <person name="Li L."/>
            <person name="Gu X."/>
            <person name="Fan W."/>
            <person name="Lucas W.J."/>
            <person name="Wang X."/>
            <person name="Xie B."/>
            <person name="Ni P."/>
            <person name="Ren Y."/>
            <person name="Zhu H."/>
            <person name="Li J."/>
            <person name="Lin K."/>
            <person name="Jin W."/>
            <person name="Fei Z."/>
            <person name="Li G."/>
            <person name="Staub J."/>
            <person name="Kilian A."/>
            <person name="van der Vossen E.A."/>
            <person name="Wu Y."/>
            <person name="Guo J."/>
            <person name="He J."/>
            <person name="Jia Z."/>
            <person name="Ren Y."/>
            <person name="Tian G."/>
            <person name="Lu Y."/>
            <person name="Ruan J."/>
            <person name="Qian W."/>
            <person name="Wang M."/>
            <person name="Huang Q."/>
            <person name="Li B."/>
            <person name="Xuan Z."/>
            <person name="Cao J."/>
            <person name="Asan"/>
            <person name="Wu Z."/>
            <person name="Zhang J."/>
            <person name="Cai Q."/>
            <person name="Bai Y."/>
            <person name="Zhao B."/>
            <person name="Han Y."/>
            <person name="Li Y."/>
            <person name="Li X."/>
            <person name="Wang S."/>
            <person name="Shi Q."/>
            <person name="Liu S."/>
            <person name="Cho W.K."/>
            <person name="Kim J.Y."/>
            <person name="Xu Y."/>
            <person name="Heller-Uszynska K."/>
            <person name="Miao H."/>
            <person name="Cheng Z."/>
            <person name="Zhang S."/>
            <person name="Wu J."/>
            <person name="Yang Y."/>
            <person name="Kang H."/>
            <person name="Li M."/>
            <person name="Liang H."/>
            <person name="Ren X."/>
            <person name="Shi Z."/>
            <person name="Wen M."/>
            <person name="Jian M."/>
            <person name="Yang H."/>
            <person name="Zhang G."/>
            <person name="Yang Z."/>
            <person name="Chen R."/>
            <person name="Liu S."/>
            <person name="Li J."/>
            <person name="Ma L."/>
            <person name="Liu H."/>
            <person name="Zhou Y."/>
            <person name="Zhao J."/>
            <person name="Fang X."/>
            <person name="Li G."/>
            <person name="Fang L."/>
            <person name="Li Y."/>
            <person name="Liu D."/>
            <person name="Zheng H."/>
            <person name="Zhang Y."/>
            <person name="Qin N."/>
            <person name="Li Z."/>
            <person name="Yang G."/>
            <person name="Yang S."/>
            <person name="Bolund L."/>
            <person name="Kristiansen K."/>
            <person name="Zheng H."/>
            <person name="Li S."/>
            <person name="Zhang X."/>
            <person name="Yang H."/>
            <person name="Wang J."/>
            <person name="Sun R."/>
            <person name="Zhang B."/>
            <person name="Jiang S."/>
            <person name="Wang J."/>
            <person name="Du Y."/>
            <person name="Li S."/>
        </authorList>
    </citation>
    <scope>NUCLEOTIDE SEQUENCE [LARGE SCALE GENOMIC DNA]</scope>
    <source>
        <strain evidence="2">cv. 9930</strain>
    </source>
</reference>
<sequence length="114" mass="12845">MCFLSFSRKSNNIHTTQIAVSKILTTAFKSDLCGLDQEPINSLLELLFALMSYKFLISQQSRSTPRKSFENFVSMSVSFQQSSQKLPPLSFKALVPFALDAPRNRTTVSLIHEP</sequence>
<evidence type="ECO:0000313" key="1">
    <source>
        <dbReference type="EMBL" id="KGN63025.1"/>
    </source>
</evidence>
<dbReference type="EMBL" id="CM002923">
    <property type="protein sequence ID" value="KGN63025.1"/>
    <property type="molecule type" value="Genomic_DNA"/>
</dbReference>
<reference evidence="1 2" key="3">
    <citation type="journal article" date="2010" name="BMC Genomics">
        <title>Transcriptome sequencing and comparative analysis of cucumber flowers with different sex types.</title>
        <authorList>
            <person name="Guo S."/>
            <person name="Zheng Y."/>
            <person name="Joung J.G."/>
            <person name="Liu S."/>
            <person name="Zhang Z."/>
            <person name="Crasta O.R."/>
            <person name="Sobral B.W."/>
            <person name="Xu Y."/>
            <person name="Huang S."/>
            <person name="Fei Z."/>
        </authorList>
    </citation>
    <scope>NUCLEOTIDE SEQUENCE [LARGE SCALE GENOMIC DNA]</scope>
    <source>
        <strain evidence="2">cv. 9930</strain>
    </source>
</reference>
<dbReference type="AlphaFoldDB" id="A0A0A0LMB2"/>
<organism evidence="1 2">
    <name type="scientific">Cucumis sativus</name>
    <name type="common">Cucumber</name>
    <dbReference type="NCBI Taxonomy" id="3659"/>
    <lineage>
        <taxon>Eukaryota</taxon>
        <taxon>Viridiplantae</taxon>
        <taxon>Streptophyta</taxon>
        <taxon>Embryophyta</taxon>
        <taxon>Tracheophyta</taxon>
        <taxon>Spermatophyta</taxon>
        <taxon>Magnoliopsida</taxon>
        <taxon>eudicotyledons</taxon>
        <taxon>Gunneridae</taxon>
        <taxon>Pentapetalae</taxon>
        <taxon>rosids</taxon>
        <taxon>fabids</taxon>
        <taxon>Cucurbitales</taxon>
        <taxon>Cucurbitaceae</taxon>
        <taxon>Benincaseae</taxon>
        <taxon>Cucumis</taxon>
    </lineage>
</organism>
<name>A0A0A0LMB2_CUCSA</name>
<reference evidence="1 2" key="4">
    <citation type="journal article" date="2011" name="BMC Genomics">
        <title>RNA-Seq improves annotation of protein-coding genes in the cucumber genome.</title>
        <authorList>
            <person name="Li Z."/>
            <person name="Zhang Z."/>
            <person name="Yan P."/>
            <person name="Huang S."/>
            <person name="Fei Z."/>
            <person name="Lin K."/>
        </authorList>
    </citation>
    <scope>NUCLEOTIDE SEQUENCE [LARGE SCALE GENOMIC DNA]</scope>
    <source>
        <strain evidence="2">cv. 9930</strain>
    </source>
</reference>
<dbReference type="Proteomes" id="UP000029981">
    <property type="component" value="Chromosome 2"/>
</dbReference>
<protein>
    <submittedName>
        <fullName evidence="1">Uncharacterized protein</fullName>
    </submittedName>
</protein>
<dbReference type="Gramene" id="KGN63025">
    <property type="protein sequence ID" value="KGN63025"/>
    <property type="gene ID" value="Csa_2G384450"/>
</dbReference>
<reference evidence="1 2" key="2">
    <citation type="journal article" date="2009" name="PLoS ONE">
        <title>An integrated genetic and cytogenetic map of the cucumber genome.</title>
        <authorList>
            <person name="Ren Y."/>
            <person name="Zhang Z."/>
            <person name="Liu J."/>
            <person name="Staub J.E."/>
            <person name="Han Y."/>
            <person name="Cheng Z."/>
            <person name="Li X."/>
            <person name="Lu J."/>
            <person name="Miao H."/>
            <person name="Kang H."/>
            <person name="Xie B."/>
            <person name="Gu X."/>
            <person name="Wang X."/>
            <person name="Du Y."/>
            <person name="Jin W."/>
            <person name="Huang S."/>
        </authorList>
    </citation>
    <scope>NUCLEOTIDE SEQUENCE [LARGE SCALE GENOMIC DNA]</scope>
    <source>
        <strain evidence="2">cv. 9930</strain>
    </source>
</reference>
<keyword evidence="2" id="KW-1185">Reference proteome</keyword>
<accession>A0A0A0LMB2</accession>
<gene>
    <name evidence="1" type="ORF">Csa_2G384450</name>
</gene>
<evidence type="ECO:0000313" key="2">
    <source>
        <dbReference type="Proteomes" id="UP000029981"/>
    </source>
</evidence>
<proteinExistence type="predicted"/>